<dbReference type="PANTHER" id="PTHR11956:SF5">
    <property type="entry name" value="ARGININE--TRNA LIGASE, CYTOPLASMIC"/>
    <property type="match status" value="1"/>
</dbReference>
<dbReference type="SUPFAM" id="SSF47323">
    <property type="entry name" value="Anticodon-binding domain of a subclass of class I aminoacyl-tRNA synthetases"/>
    <property type="match status" value="1"/>
</dbReference>
<dbReference type="PANTHER" id="PTHR11956">
    <property type="entry name" value="ARGINYL-TRNA SYNTHETASE"/>
    <property type="match status" value="1"/>
</dbReference>
<dbReference type="HAMAP" id="MF_00123">
    <property type="entry name" value="Arg_tRNA_synth"/>
    <property type="match status" value="1"/>
</dbReference>
<comment type="caution">
    <text evidence="11">Lacks conserved residue(s) required for the propagation of feature annotation.</text>
</comment>
<dbReference type="FunFam" id="3.40.50.620:FF:000062">
    <property type="entry name" value="Arginine--tRNA ligase"/>
    <property type="match status" value="1"/>
</dbReference>
<dbReference type="InterPro" id="IPR036695">
    <property type="entry name" value="Arg-tRNA-synth_N_sf"/>
</dbReference>
<keyword evidence="6 11" id="KW-0547">Nucleotide-binding</keyword>
<dbReference type="SMART" id="SM00836">
    <property type="entry name" value="DALR_1"/>
    <property type="match status" value="1"/>
</dbReference>
<dbReference type="CDD" id="cd00671">
    <property type="entry name" value="ArgRS_core"/>
    <property type="match status" value="1"/>
</dbReference>
<dbReference type="SUPFAM" id="SSF55190">
    <property type="entry name" value="Arginyl-tRNA synthetase (ArgRS), N-terminal 'additional' domain"/>
    <property type="match status" value="1"/>
</dbReference>
<dbReference type="GO" id="GO:0005524">
    <property type="term" value="F:ATP binding"/>
    <property type="evidence" value="ECO:0007669"/>
    <property type="project" value="UniProtKB-UniRule"/>
</dbReference>
<dbReference type="AlphaFoldDB" id="A0A402D462"/>
<dbReference type="InterPro" id="IPR014729">
    <property type="entry name" value="Rossmann-like_a/b/a_fold"/>
</dbReference>
<dbReference type="RefSeq" id="WP_218025744.1">
    <property type="nucleotide sequence ID" value="NZ_AP025739.1"/>
</dbReference>
<dbReference type="NCBIfam" id="TIGR00456">
    <property type="entry name" value="argS"/>
    <property type="match status" value="1"/>
</dbReference>
<dbReference type="GO" id="GO:0004814">
    <property type="term" value="F:arginine-tRNA ligase activity"/>
    <property type="evidence" value="ECO:0007669"/>
    <property type="project" value="UniProtKB-UniRule"/>
</dbReference>
<comment type="subcellular location">
    <subcellularLocation>
        <location evidence="1 11">Cytoplasm</location>
    </subcellularLocation>
</comment>
<dbReference type="SUPFAM" id="SSF52374">
    <property type="entry name" value="Nucleotidylyl transferase"/>
    <property type="match status" value="1"/>
</dbReference>
<sequence>MIKEQLAATVAAALQKAKDSGDLAPEMVPDVVLEAPKSREHGDWATNVALTLSKSLGLPPQEVAAKIVAHLPIGGGLIEKAEVAGPGFINLTLRPDWLFDVLRRIETEGDAYGRSQAGAGKTVLVEFVSTNPNGPITVAGGRNAAIGDVMASLLDAAGYVVTREYYINDALNSVQMINFGKSVFYRYLELLGDKPPVEGDEPPDWLYQGDYVADIAREIIQVHGREFEGADLDDPQTTQTFRALSQDGMIAQQKADLDAFGVRFDNWFSESSLHDDGRVDAAVKELTARGHTFEKDGALWLRSTEFGDDKDRVLVRANGTATYIAGDAAYHKDKFDRGFDEAINVWGADHAGYVARTKAVVAALGYDPSRISILLYQLVRIVKDGELVRSSKRKGAVLELKSDLIEEIGKDAARIFFLMRSPNTDLDIDLDLAKKTEKDNPVYYIQYAHARIVQTLERAKEQAGASAPSAGDTDLTVLTETTETDLIRKLSEFPEETLGAMRESAPQRLVQYVRDLAAVFHTFYDAGNRNPALRVVTDDPKLLGARLVLIDATRIVFKNAFALLGVSAPERM</sequence>
<evidence type="ECO:0000256" key="9">
    <source>
        <dbReference type="ARBA" id="ARBA00023146"/>
    </source>
</evidence>
<reference evidence="13 14" key="1">
    <citation type="journal article" date="2019" name="Int. J. Syst. Evol. Microbiol.">
        <title>Capsulimonas corticalis gen. nov., sp. nov., an aerobic capsulated bacterium, of a novel bacterial order, Capsulimonadales ord. nov., of the class Armatimonadia of the phylum Armatimonadetes.</title>
        <authorList>
            <person name="Li J."/>
            <person name="Kudo C."/>
            <person name="Tonouchi A."/>
        </authorList>
    </citation>
    <scope>NUCLEOTIDE SEQUENCE [LARGE SCALE GENOMIC DNA]</scope>
    <source>
        <strain evidence="13 14">AX-7</strain>
    </source>
</reference>
<dbReference type="InterPro" id="IPR009080">
    <property type="entry name" value="tRNAsynth_Ia_anticodon-bd"/>
</dbReference>
<keyword evidence="4 11" id="KW-0963">Cytoplasm</keyword>
<dbReference type="InterPro" id="IPR001278">
    <property type="entry name" value="Arg-tRNA-ligase"/>
</dbReference>
<evidence type="ECO:0000256" key="3">
    <source>
        <dbReference type="ARBA" id="ARBA00011245"/>
    </source>
</evidence>
<evidence type="ECO:0000256" key="7">
    <source>
        <dbReference type="ARBA" id="ARBA00022840"/>
    </source>
</evidence>
<dbReference type="InterPro" id="IPR008909">
    <property type="entry name" value="DALR_anticod-bd"/>
</dbReference>
<dbReference type="Gene3D" id="1.10.730.10">
    <property type="entry name" value="Isoleucyl-tRNA Synthetase, Domain 1"/>
    <property type="match status" value="1"/>
</dbReference>
<dbReference type="EMBL" id="AP025739">
    <property type="protein sequence ID" value="BDI31142.1"/>
    <property type="molecule type" value="Genomic_DNA"/>
</dbReference>
<evidence type="ECO:0000256" key="2">
    <source>
        <dbReference type="ARBA" id="ARBA00005594"/>
    </source>
</evidence>
<evidence type="ECO:0000256" key="10">
    <source>
        <dbReference type="ARBA" id="ARBA00049339"/>
    </source>
</evidence>
<evidence type="ECO:0000256" key="4">
    <source>
        <dbReference type="ARBA" id="ARBA00022490"/>
    </source>
</evidence>
<evidence type="ECO:0000256" key="6">
    <source>
        <dbReference type="ARBA" id="ARBA00022741"/>
    </source>
</evidence>
<dbReference type="Proteomes" id="UP000287394">
    <property type="component" value="Chromosome"/>
</dbReference>
<evidence type="ECO:0000256" key="1">
    <source>
        <dbReference type="ARBA" id="ARBA00004496"/>
    </source>
</evidence>
<evidence type="ECO:0000313" key="13">
    <source>
        <dbReference type="EMBL" id="BDI31142.1"/>
    </source>
</evidence>
<dbReference type="SMART" id="SM01016">
    <property type="entry name" value="Arg_tRNA_synt_N"/>
    <property type="match status" value="1"/>
</dbReference>
<dbReference type="FunCoup" id="A0A402D462">
    <property type="interactions" value="462"/>
</dbReference>
<evidence type="ECO:0000256" key="8">
    <source>
        <dbReference type="ARBA" id="ARBA00022917"/>
    </source>
</evidence>
<dbReference type="PRINTS" id="PR01038">
    <property type="entry name" value="TRNASYNTHARG"/>
</dbReference>
<keyword evidence="14" id="KW-1185">Reference proteome</keyword>
<keyword evidence="5 11" id="KW-0436">Ligase</keyword>
<dbReference type="Gene3D" id="3.40.50.620">
    <property type="entry name" value="HUPs"/>
    <property type="match status" value="1"/>
</dbReference>
<protein>
    <recommendedName>
        <fullName evidence="11">Arginine--tRNA ligase</fullName>
        <ecNumber evidence="11">6.1.1.19</ecNumber>
    </recommendedName>
    <alternativeName>
        <fullName evidence="11">Arginyl-tRNA synthetase</fullName>
        <shortName evidence="11">ArgRS</shortName>
    </alternativeName>
</protein>
<comment type="similarity">
    <text evidence="2 11 12">Belongs to the class-I aminoacyl-tRNA synthetase family.</text>
</comment>
<dbReference type="EC" id="6.1.1.19" evidence="11"/>
<dbReference type="GO" id="GO:0005737">
    <property type="term" value="C:cytoplasm"/>
    <property type="evidence" value="ECO:0007669"/>
    <property type="project" value="UniProtKB-SubCell"/>
</dbReference>
<accession>A0A402D462</accession>
<dbReference type="Pfam" id="PF00750">
    <property type="entry name" value="tRNA-synt_1d"/>
    <property type="match status" value="1"/>
</dbReference>
<dbReference type="InterPro" id="IPR035684">
    <property type="entry name" value="ArgRS_core"/>
</dbReference>
<evidence type="ECO:0000256" key="11">
    <source>
        <dbReference type="HAMAP-Rule" id="MF_00123"/>
    </source>
</evidence>
<dbReference type="Pfam" id="PF03485">
    <property type="entry name" value="Arg_tRNA_synt_N"/>
    <property type="match status" value="1"/>
</dbReference>
<keyword evidence="8 11" id="KW-0648">Protein biosynthesis</keyword>
<gene>
    <name evidence="11" type="primary">argS</name>
    <name evidence="13" type="ORF">CCAX7_31930</name>
</gene>
<dbReference type="GO" id="GO:0006420">
    <property type="term" value="P:arginyl-tRNA aminoacylation"/>
    <property type="evidence" value="ECO:0007669"/>
    <property type="project" value="UniProtKB-UniRule"/>
</dbReference>
<dbReference type="InterPro" id="IPR005148">
    <property type="entry name" value="Arg-tRNA-synth_N"/>
</dbReference>
<organism evidence="13 14">
    <name type="scientific">Capsulimonas corticalis</name>
    <dbReference type="NCBI Taxonomy" id="2219043"/>
    <lineage>
        <taxon>Bacteria</taxon>
        <taxon>Bacillati</taxon>
        <taxon>Armatimonadota</taxon>
        <taxon>Armatimonadia</taxon>
        <taxon>Capsulimonadales</taxon>
        <taxon>Capsulimonadaceae</taxon>
        <taxon>Capsulimonas</taxon>
    </lineage>
</organism>
<comment type="catalytic activity">
    <reaction evidence="10 11">
        <text>tRNA(Arg) + L-arginine + ATP = L-arginyl-tRNA(Arg) + AMP + diphosphate</text>
        <dbReference type="Rhea" id="RHEA:20301"/>
        <dbReference type="Rhea" id="RHEA-COMP:9658"/>
        <dbReference type="Rhea" id="RHEA-COMP:9673"/>
        <dbReference type="ChEBI" id="CHEBI:30616"/>
        <dbReference type="ChEBI" id="CHEBI:32682"/>
        <dbReference type="ChEBI" id="CHEBI:33019"/>
        <dbReference type="ChEBI" id="CHEBI:78442"/>
        <dbReference type="ChEBI" id="CHEBI:78513"/>
        <dbReference type="ChEBI" id="CHEBI:456215"/>
        <dbReference type="EC" id="6.1.1.19"/>
    </reaction>
</comment>
<keyword evidence="9 11" id="KW-0030">Aminoacyl-tRNA synthetase</keyword>
<evidence type="ECO:0000256" key="12">
    <source>
        <dbReference type="RuleBase" id="RU363038"/>
    </source>
</evidence>
<evidence type="ECO:0000313" key="14">
    <source>
        <dbReference type="Proteomes" id="UP000287394"/>
    </source>
</evidence>
<proteinExistence type="inferred from homology"/>
<keyword evidence="7 11" id="KW-0067">ATP-binding</keyword>
<name>A0A402D462_9BACT</name>
<dbReference type="KEGG" id="ccot:CCAX7_31930"/>
<comment type="subunit">
    <text evidence="3 11">Monomer.</text>
</comment>
<evidence type="ECO:0000256" key="5">
    <source>
        <dbReference type="ARBA" id="ARBA00022598"/>
    </source>
</evidence>
<dbReference type="Gene3D" id="3.30.1360.70">
    <property type="entry name" value="Arginyl tRNA synthetase N-terminal domain"/>
    <property type="match status" value="1"/>
</dbReference>
<dbReference type="Pfam" id="PF05746">
    <property type="entry name" value="DALR_1"/>
    <property type="match status" value="1"/>
</dbReference>